<evidence type="ECO:0000313" key="2">
    <source>
        <dbReference type="EMBL" id="KAF2233298.1"/>
    </source>
</evidence>
<organism evidence="2 3">
    <name type="scientific">Viridothelium virens</name>
    <name type="common">Speckled blister lichen</name>
    <name type="synonym">Trypethelium virens</name>
    <dbReference type="NCBI Taxonomy" id="1048519"/>
    <lineage>
        <taxon>Eukaryota</taxon>
        <taxon>Fungi</taxon>
        <taxon>Dikarya</taxon>
        <taxon>Ascomycota</taxon>
        <taxon>Pezizomycotina</taxon>
        <taxon>Dothideomycetes</taxon>
        <taxon>Dothideomycetes incertae sedis</taxon>
        <taxon>Trypetheliales</taxon>
        <taxon>Trypetheliaceae</taxon>
        <taxon>Viridothelium</taxon>
    </lineage>
</organism>
<dbReference type="EMBL" id="ML991808">
    <property type="protein sequence ID" value="KAF2233298.1"/>
    <property type="molecule type" value="Genomic_DNA"/>
</dbReference>
<proteinExistence type="predicted"/>
<dbReference type="InterPro" id="IPR056002">
    <property type="entry name" value="DUF7580"/>
</dbReference>
<gene>
    <name evidence="2" type="ORF">EV356DRAFT_487257</name>
</gene>
<dbReference type="OrthoDB" id="1911848at2759"/>
<dbReference type="SUPFAM" id="SSF56112">
    <property type="entry name" value="Protein kinase-like (PK-like)"/>
    <property type="match status" value="1"/>
</dbReference>
<name>A0A6A6H652_VIRVR</name>
<sequence length="505" mass="57684">MDPLSIAGLTLAVFDQLWKLGKATAELLSTDETHRTRALRLLLFQPSPEYDGNALFEQFDEEVQNEIQLFLEELCSVVEEAHRLLSRPRRADKTIASDGNSTSSISKRLRWTLLDKKRITTLIKDFAELNGRILANIKLWCLSMSIGVNLQHLRRLENDSNSKKLGFDVDARLHLAASYAESTEETSELKDPKLLPAVENAKRFGDKFGVIEWEGKPALVEFRSYDSDAPVPVVIDSRTRELVDHLAKLLHQPKELLFRMPSCIDWILKPLTNEYSFIFAVPPGVRPDPISLFEVLSLSVSMKPSLGDKFRLALGLARCISQLQLVKWVHESFRSANILFFPTEDGNERSSESRRNLDFSQPWVLGFDFSRPERYFSSGIEDTCPLRDVYRHPERQQSPSCPFNKLHDIYALGVVLLETGLWQPAISLEKDQFKKLRDPMSIKKCLIAQAEKRLASRTGEKYKTVVLKCLNGDFKVMDDTKEDAKLQREFRTQVVDILEKAVDSI</sequence>
<dbReference type="Gene3D" id="1.10.510.10">
    <property type="entry name" value="Transferase(Phosphotransferase) domain 1"/>
    <property type="match status" value="1"/>
</dbReference>
<reference evidence="2" key="1">
    <citation type="journal article" date="2020" name="Stud. Mycol.">
        <title>101 Dothideomycetes genomes: a test case for predicting lifestyles and emergence of pathogens.</title>
        <authorList>
            <person name="Haridas S."/>
            <person name="Albert R."/>
            <person name="Binder M."/>
            <person name="Bloem J."/>
            <person name="Labutti K."/>
            <person name="Salamov A."/>
            <person name="Andreopoulos B."/>
            <person name="Baker S."/>
            <person name="Barry K."/>
            <person name="Bills G."/>
            <person name="Bluhm B."/>
            <person name="Cannon C."/>
            <person name="Castanera R."/>
            <person name="Culley D."/>
            <person name="Daum C."/>
            <person name="Ezra D."/>
            <person name="Gonzalez J."/>
            <person name="Henrissat B."/>
            <person name="Kuo A."/>
            <person name="Liang C."/>
            <person name="Lipzen A."/>
            <person name="Lutzoni F."/>
            <person name="Magnuson J."/>
            <person name="Mondo S."/>
            <person name="Nolan M."/>
            <person name="Ohm R."/>
            <person name="Pangilinan J."/>
            <person name="Park H.-J."/>
            <person name="Ramirez L."/>
            <person name="Alfaro M."/>
            <person name="Sun H."/>
            <person name="Tritt A."/>
            <person name="Yoshinaga Y."/>
            <person name="Zwiers L.-H."/>
            <person name="Turgeon B."/>
            <person name="Goodwin S."/>
            <person name="Spatafora J."/>
            <person name="Crous P."/>
            <person name="Grigoriev I."/>
        </authorList>
    </citation>
    <scope>NUCLEOTIDE SEQUENCE</scope>
    <source>
        <strain evidence="2">Tuck. ex Michener</strain>
    </source>
</reference>
<dbReference type="Proteomes" id="UP000800092">
    <property type="component" value="Unassembled WGS sequence"/>
</dbReference>
<protein>
    <recommendedName>
        <fullName evidence="1">DUF7580 domain-containing protein</fullName>
    </recommendedName>
</protein>
<keyword evidence="3" id="KW-1185">Reference proteome</keyword>
<evidence type="ECO:0000259" key="1">
    <source>
        <dbReference type="Pfam" id="PF24476"/>
    </source>
</evidence>
<dbReference type="Pfam" id="PF24476">
    <property type="entry name" value="DUF7580"/>
    <property type="match status" value="1"/>
</dbReference>
<feature type="domain" description="DUF7580" evidence="1">
    <location>
        <begin position="303"/>
        <end position="503"/>
    </location>
</feature>
<evidence type="ECO:0000313" key="3">
    <source>
        <dbReference type="Proteomes" id="UP000800092"/>
    </source>
</evidence>
<dbReference type="InterPro" id="IPR011009">
    <property type="entry name" value="Kinase-like_dom_sf"/>
</dbReference>
<dbReference type="PANTHER" id="PTHR37542:SF3">
    <property type="entry name" value="PRION-INHIBITION AND PROPAGATION HELO DOMAIN-CONTAINING PROTEIN"/>
    <property type="match status" value="1"/>
</dbReference>
<dbReference type="AlphaFoldDB" id="A0A6A6H652"/>
<accession>A0A6A6H652</accession>
<dbReference type="PANTHER" id="PTHR37542">
    <property type="entry name" value="HELO DOMAIN-CONTAINING PROTEIN-RELATED"/>
    <property type="match status" value="1"/>
</dbReference>